<evidence type="ECO:0000256" key="4">
    <source>
        <dbReference type="ARBA" id="ARBA00022723"/>
    </source>
</evidence>
<feature type="domain" description="4Fe-4S ferredoxin-type" evidence="10">
    <location>
        <begin position="148"/>
        <end position="177"/>
    </location>
</feature>
<keyword evidence="8" id="KW-1133">Transmembrane helix</keyword>
<dbReference type="InterPro" id="IPR051555">
    <property type="entry name" value="FDH_Electron_Transfer_Unit"/>
</dbReference>
<keyword evidence="9" id="KW-0732">Signal</keyword>
<gene>
    <name evidence="11" type="ORF">DSLASN_47000</name>
</gene>
<keyword evidence="3" id="KW-0004">4Fe-4S</keyword>
<evidence type="ECO:0000256" key="1">
    <source>
        <dbReference type="ARBA" id="ARBA00004196"/>
    </source>
</evidence>
<feature type="chain" id="PRO_5045743813" description="4Fe-4S ferredoxin-type domain-containing protein" evidence="9">
    <location>
        <begin position="34"/>
        <end position="325"/>
    </location>
</feature>
<dbReference type="InterPro" id="IPR017896">
    <property type="entry name" value="4Fe4S_Fe-S-bd"/>
</dbReference>
<proteinExistence type="predicted"/>
<evidence type="ECO:0000256" key="7">
    <source>
        <dbReference type="ARBA" id="ARBA00023014"/>
    </source>
</evidence>
<name>A0ABM7PNK2_9BACT</name>
<keyword evidence="8" id="KW-0812">Transmembrane</keyword>
<evidence type="ECO:0000259" key="10">
    <source>
        <dbReference type="PROSITE" id="PS51379"/>
    </source>
</evidence>
<sequence>MNPTLSRRAFLKGGAVTAATAVTATALPGSAQAADPGGYLTTLFDLSKCVGCGECVTACRETHEGDFPQPEKPFPKMIPARVPVEDFSDSRDDEDRLTPYNWLTVQETEVTWNGEEQTLYIPRRCMHCVNPPCVKLCPWGAAVQEKNGLSRINDQLCLGGAKCRKACPWDIPQRQTGVGLYLDVLPALAGNGVMYKCDRCHDRLKEGENPACIDACPEDVQTIGPRDEMIKKAKALAKEMNGYIYGLEENGGTNTLYVSPVPFDVLNNASGKGPGLPDLAPHGNSMAMAENVGTAMLLAPLAGFAAAAGRIFLTLKRAAKEEETS</sequence>
<dbReference type="Pfam" id="PF13247">
    <property type="entry name" value="Fer4_11"/>
    <property type="match status" value="1"/>
</dbReference>
<organism evidence="11 12">
    <name type="scientific">Desulfoluna limicola</name>
    <dbReference type="NCBI Taxonomy" id="2810562"/>
    <lineage>
        <taxon>Bacteria</taxon>
        <taxon>Pseudomonadati</taxon>
        <taxon>Thermodesulfobacteriota</taxon>
        <taxon>Desulfobacteria</taxon>
        <taxon>Desulfobacterales</taxon>
        <taxon>Desulfolunaceae</taxon>
        <taxon>Desulfoluna</taxon>
    </lineage>
</organism>
<dbReference type="PROSITE" id="PS51318">
    <property type="entry name" value="TAT"/>
    <property type="match status" value="1"/>
</dbReference>
<dbReference type="Pfam" id="PF00037">
    <property type="entry name" value="Fer4"/>
    <property type="match status" value="1"/>
</dbReference>
<keyword evidence="8" id="KW-0472">Membrane</keyword>
<evidence type="ECO:0000313" key="11">
    <source>
        <dbReference type="EMBL" id="BCS99068.1"/>
    </source>
</evidence>
<evidence type="ECO:0000256" key="9">
    <source>
        <dbReference type="SAM" id="SignalP"/>
    </source>
</evidence>
<dbReference type="NCBIfam" id="TIGR01409">
    <property type="entry name" value="TAT_signal_seq"/>
    <property type="match status" value="1"/>
</dbReference>
<comment type="subunit">
    <text evidence="2">Heterodimer of a large and a small subunit.</text>
</comment>
<keyword evidence="6" id="KW-0408">Iron</keyword>
<dbReference type="InterPro" id="IPR019546">
    <property type="entry name" value="TAT_signal_bac_arc"/>
</dbReference>
<evidence type="ECO:0000256" key="2">
    <source>
        <dbReference type="ARBA" id="ARBA00011771"/>
    </source>
</evidence>
<dbReference type="EMBL" id="AP024488">
    <property type="protein sequence ID" value="BCS99068.1"/>
    <property type="molecule type" value="Genomic_DNA"/>
</dbReference>
<dbReference type="RefSeq" id="WP_236890424.1">
    <property type="nucleotide sequence ID" value="NZ_AP024488.1"/>
</dbReference>
<keyword evidence="5" id="KW-0677">Repeat</keyword>
<evidence type="ECO:0000256" key="6">
    <source>
        <dbReference type="ARBA" id="ARBA00023004"/>
    </source>
</evidence>
<dbReference type="PROSITE" id="PS51379">
    <property type="entry name" value="4FE4S_FER_2"/>
    <property type="match status" value="3"/>
</dbReference>
<evidence type="ECO:0000256" key="8">
    <source>
        <dbReference type="SAM" id="Phobius"/>
    </source>
</evidence>
<dbReference type="PANTHER" id="PTHR43545">
    <property type="entry name" value="FORMATE DEHYDROGENASE, NITRATE-INDUCIBLE, IRON-SULFUR SUBUNIT"/>
    <property type="match status" value="1"/>
</dbReference>
<evidence type="ECO:0000256" key="3">
    <source>
        <dbReference type="ARBA" id="ARBA00022485"/>
    </source>
</evidence>
<dbReference type="InterPro" id="IPR006311">
    <property type="entry name" value="TAT_signal"/>
</dbReference>
<feature type="signal peptide" evidence="9">
    <location>
        <begin position="1"/>
        <end position="33"/>
    </location>
</feature>
<accession>A0ABM7PNK2</accession>
<comment type="subcellular location">
    <subcellularLocation>
        <location evidence="1">Cell envelope</location>
    </subcellularLocation>
</comment>
<dbReference type="PANTHER" id="PTHR43545:SF4">
    <property type="entry name" value="IRON-SULFUR PROTEIN"/>
    <property type="match status" value="1"/>
</dbReference>
<evidence type="ECO:0000313" key="12">
    <source>
        <dbReference type="Proteomes" id="UP001320148"/>
    </source>
</evidence>
<feature type="domain" description="4Fe-4S ferredoxin-type" evidence="10">
    <location>
        <begin position="40"/>
        <end position="70"/>
    </location>
</feature>
<feature type="transmembrane region" description="Helical" evidence="8">
    <location>
        <begin position="292"/>
        <end position="313"/>
    </location>
</feature>
<feature type="domain" description="4Fe-4S ferredoxin-type" evidence="10">
    <location>
        <begin position="116"/>
        <end position="147"/>
    </location>
</feature>
<dbReference type="Proteomes" id="UP001320148">
    <property type="component" value="Chromosome"/>
</dbReference>
<keyword evidence="12" id="KW-1185">Reference proteome</keyword>
<reference evidence="11 12" key="1">
    <citation type="submission" date="2021-02" db="EMBL/GenBank/DDBJ databases">
        <title>Complete genome of Desulfoluna sp. strain ASN36.</title>
        <authorList>
            <person name="Takahashi A."/>
            <person name="Kojima H."/>
            <person name="Fukui M."/>
        </authorList>
    </citation>
    <scope>NUCLEOTIDE SEQUENCE [LARGE SCALE GENOMIC DNA]</scope>
    <source>
        <strain evidence="11 12">ASN36</strain>
    </source>
</reference>
<protein>
    <recommendedName>
        <fullName evidence="10">4Fe-4S ferredoxin-type domain-containing protein</fullName>
    </recommendedName>
</protein>
<dbReference type="SUPFAM" id="SSF54862">
    <property type="entry name" value="4Fe-4S ferredoxins"/>
    <property type="match status" value="1"/>
</dbReference>
<evidence type="ECO:0000256" key="5">
    <source>
        <dbReference type="ARBA" id="ARBA00022737"/>
    </source>
</evidence>
<keyword evidence="7" id="KW-0411">Iron-sulfur</keyword>
<keyword evidence="4" id="KW-0479">Metal-binding</keyword>
<dbReference type="Gene3D" id="3.30.70.20">
    <property type="match status" value="2"/>
</dbReference>